<gene>
    <name evidence="2" type="ORF">PITCH_A640075</name>
</gene>
<evidence type="ECO:0000256" key="1">
    <source>
        <dbReference type="SAM" id="MobiDB-lite"/>
    </source>
</evidence>
<dbReference type="EMBL" id="OJIN01000208">
    <property type="protein sequence ID" value="SPD75532.1"/>
    <property type="molecule type" value="Genomic_DNA"/>
</dbReference>
<name>A0A445N1F4_9BACT</name>
<dbReference type="AlphaFoldDB" id="A0A445N1F4"/>
<accession>A0A445N1F4</accession>
<reference evidence="2" key="1">
    <citation type="submission" date="2018-01" db="EMBL/GenBank/DDBJ databases">
        <authorList>
            <person name="Regsiter A."/>
            <person name="William W."/>
        </authorList>
    </citation>
    <scope>NUCLEOTIDE SEQUENCE</scope>
    <source>
        <strain evidence="2">TRIP AH-1</strain>
    </source>
</reference>
<organism evidence="2">
    <name type="scientific">uncultured Desulfobacterium sp</name>
    <dbReference type="NCBI Taxonomy" id="201089"/>
    <lineage>
        <taxon>Bacteria</taxon>
        <taxon>Pseudomonadati</taxon>
        <taxon>Thermodesulfobacteriota</taxon>
        <taxon>Desulfobacteria</taxon>
        <taxon>Desulfobacterales</taxon>
        <taxon>Desulfobacteriaceae</taxon>
        <taxon>Desulfobacterium</taxon>
        <taxon>environmental samples</taxon>
    </lineage>
</organism>
<feature type="region of interest" description="Disordered" evidence="1">
    <location>
        <begin position="22"/>
        <end position="53"/>
    </location>
</feature>
<evidence type="ECO:0000313" key="2">
    <source>
        <dbReference type="EMBL" id="SPD75532.1"/>
    </source>
</evidence>
<protein>
    <submittedName>
        <fullName evidence="2">Uncharacterized protein</fullName>
    </submittedName>
</protein>
<sequence>MNAVKMNKLDAKLREMFELSKQTEAKRNQRKVQTGTGNIIRRRKGEADKRLSF</sequence>
<proteinExistence type="predicted"/>